<keyword evidence="2" id="KW-0378">Hydrolase</keyword>
<evidence type="ECO:0000256" key="6">
    <source>
        <dbReference type="ARBA" id="ARBA00034320"/>
    </source>
</evidence>
<dbReference type="GO" id="GO:0005525">
    <property type="term" value="F:GTP binding"/>
    <property type="evidence" value="ECO:0007669"/>
    <property type="project" value="UniProtKB-KW"/>
</dbReference>
<dbReference type="InterPro" id="IPR011629">
    <property type="entry name" value="CobW-like_C"/>
</dbReference>
<feature type="domain" description="CobW/HypB/UreG nucleotide-binding" evidence="9">
    <location>
        <begin position="2"/>
        <end position="111"/>
    </location>
</feature>
<dbReference type="InterPro" id="IPR051316">
    <property type="entry name" value="Zinc-reg_GTPase_activator"/>
</dbReference>
<dbReference type="Gene3D" id="3.40.50.300">
    <property type="entry name" value="P-loop containing nucleotide triphosphate hydrolases"/>
    <property type="match status" value="1"/>
</dbReference>
<organism evidence="11 12">
    <name type="scientific">Cerrena zonata</name>
    <dbReference type="NCBI Taxonomy" id="2478898"/>
    <lineage>
        <taxon>Eukaryota</taxon>
        <taxon>Fungi</taxon>
        <taxon>Dikarya</taxon>
        <taxon>Basidiomycota</taxon>
        <taxon>Agaricomycotina</taxon>
        <taxon>Agaricomycetes</taxon>
        <taxon>Polyporales</taxon>
        <taxon>Cerrenaceae</taxon>
        <taxon>Cerrena</taxon>
    </lineage>
</organism>
<comment type="catalytic activity">
    <reaction evidence="7">
        <text>GTP + H2O = GDP + phosphate + H(+)</text>
        <dbReference type="Rhea" id="RHEA:19669"/>
        <dbReference type="ChEBI" id="CHEBI:15377"/>
        <dbReference type="ChEBI" id="CHEBI:15378"/>
        <dbReference type="ChEBI" id="CHEBI:37565"/>
        <dbReference type="ChEBI" id="CHEBI:43474"/>
        <dbReference type="ChEBI" id="CHEBI:58189"/>
    </reaction>
    <physiologicalReaction direction="left-to-right" evidence="7">
        <dbReference type="Rhea" id="RHEA:19670"/>
    </physiologicalReaction>
</comment>
<evidence type="ECO:0000256" key="1">
    <source>
        <dbReference type="ARBA" id="ARBA00022741"/>
    </source>
</evidence>
<evidence type="ECO:0000313" key="12">
    <source>
        <dbReference type="Proteomes" id="UP001385951"/>
    </source>
</evidence>
<evidence type="ECO:0000256" key="7">
    <source>
        <dbReference type="ARBA" id="ARBA00049117"/>
    </source>
</evidence>
<dbReference type="SUPFAM" id="SSF90002">
    <property type="entry name" value="Hypothetical protein YjiA, C-terminal domain"/>
    <property type="match status" value="1"/>
</dbReference>
<dbReference type="Pfam" id="PF02492">
    <property type="entry name" value="cobW"/>
    <property type="match status" value="1"/>
</dbReference>
<dbReference type="EMBL" id="JASBNA010000036">
    <property type="protein sequence ID" value="KAK7682401.1"/>
    <property type="molecule type" value="Genomic_DNA"/>
</dbReference>
<dbReference type="PANTHER" id="PTHR13748">
    <property type="entry name" value="COBW-RELATED"/>
    <property type="match status" value="1"/>
</dbReference>
<keyword evidence="4" id="KW-0342">GTP-binding</keyword>
<protein>
    <recommendedName>
        <fullName evidence="13">CobW C-terminal domain-containing protein</fullName>
    </recommendedName>
</protein>
<dbReference type="AlphaFoldDB" id="A0AAW0FNY4"/>
<evidence type="ECO:0008006" key="13">
    <source>
        <dbReference type="Google" id="ProtNLM"/>
    </source>
</evidence>
<keyword evidence="5" id="KW-0143">Chaperone</keyword>
<dbReference type="GO" id="GO:0005737">
    <property type="term" value="C:cytoplasm"/>
    <property type="evidence" value="ECO:0007669"/>
    <property type="project" value="TreeGrafter"/>
</dbReference>
<sequence length="281" mass="31182">MQRKGAFDHILLETTGLADPGPIASMFWQNEEFSQGLGRDIHLDGVVCVVDAVFGKKQMEEDHASDGIGESLRQIACADVILINKSDLVQSAELDSLQSLVEQINPAASIYRTTRGSIDLKLMMGIDAYSSRKALLKDSPTSHSHSESCDDVDHEHNHDHGREPHHYEVRGISSLQVSCPILSPSRLQTVDEWIRTVLWENKLPDDSKTTSSKIEVLRCKGILRISDGETYVLQGVRSLYELSPVSNFQSADMGLPDEGKLVFIGKGLEERVRKSLEMLLA</sequence>
<gene>
    <name evidence="11" type="ORF">QCA50_014606</name>
</gene>
<evidence type="ECO:0000256" key="5">
    <source>
        <dbReference type="ARBA" id="ARBA00023186"/>
    </source>
</evidence>
<dbReference type="InterPro" id="IPR003495">
    <property type="entry name" value="CobW/HypB/UreG_nucleotide-bd"/>
</dbReference>
<evidence type="ECO:0000256" key="3">
    <source>
        <dbReference type="ARBA" id="ARBA00022833"/>
    </source>
</evidence>
<dbReference type="SUPFAM" id="SSF52540">
    <property type="entry name" value="P-loop containing nucleoside triphosphate hydrolases"/>
    <property type="match status" value="1"/>
</dbReference>
<comment type="caution">
    <text evidence="11">The sequence shown here is derived from an EMBL/GenBank/DDBJ whole genome shotgun (WGS) entry which is preliminary data.</text>
</comment>
<feature type="region of interest" description="Disordered" evidence="8">
    <location>
        <begin position="137"/>
        <end position="163"/>
    </location>
</feature>
<dbReference type="Pfam" id="PF07683">
    <property type="entry name" value="CobW_C"/>
    <property type="match status" value="1"/>
</dbReference>
<dbReference type="GO" id="GO:0016787">
    <property type="term" value="F:hydrolase activity"/>
    <property type="evidence" value="ECO:0007669"/>
    <property type="project" value="UniProtKB-KW"/>
</dbReference>
<dbReference type="InterPro" id="IPR036627">
    <property type="entry name" value="CobW-likC_sf"/>
</dbReference>
<name>A0AAW0FNY4_9APHY</name>
<accession>A0AAW0FNY4</accession>
<dbReference type="Proteomes" id="UP001385951">
    <property type="component" value="Unassembled WGS sequence"/>
</dbReference>
<keyword evidence="12" id="KW-1185">Reference proteome</keyword>
<evidence type="ECO:0000259" key="9">
    <source>
        <dbReference type="Pfam" id="PF02492"/>
    </source>
</evidence>
<keyword evidence="1" id="KW-0547">Nucleotide-binding</keyword>
<evidence type="ECO:0000256" key="2">
    <source>
        <dbReference type="ARBA" id="ARBA00022801"/>
    </source>
</evidence>
<keyword evidence="3" id="KW-0862">Zinc</keyword>
<evidence type="ECO:0000256" key="8">
    <source>
        <dbReference type="SAM" id="MobiDB-lite"/>
    </source>
</evidence>
<evidence type="ECO:0000259" key="10">
    <source>
        <dbReference type="Pfam" id="PF07683"/>
    </source>
</evidence>
<evidence type="ECO:0000256" key="4">
    <source>
        <dbReference type="ARBA" id="ARBA00023134"/>
    </source>
</evidence>
<dbReference type="PANTHER" id="PTHR13748:SF31">
    <property type="entry name" value="ZINC-REGULATED GTPASE METALLOPROTEIN ACTIVATOR 1A-RELATED"/>
    <property type="match status" value="1"/>
</dbReference>
<feature type="compositionally biased region" description="Basic and acidic residues" evidence="8">
    <location>
        <begin position="144"/>
        <end position="163"/>
    </location>
</feature>
<proteinExistence type="inferred from homology"/>
<reference evidence="11 12" key="1">
    <citation type="submission" date="2022-09" db="EMBL/GenBank/DDBJ databases">
        <authorList>
            <person name="Palmer J.M."/>
        </authorList>
    </citation>
    <scope>NUCLEOTIDE SEQUENCE [LARGE SCALE GENOMIC DNA]</scope>
    <source>
        <strain evidence="11 12">DSM 7382</strain>
    </source>
</reference>
<feature type="domain" description="CobW C-terminal" evidence="10">
    <location>
        <begin position="214"/>
        <end position="277"/>
    </location>
</feature>
<comment type="similarity">
    <text evidence="6">Belongs to the SIMIBI class G3E GTPase family. ZNG1 subfamily.</text>
</comment>
<dbReference type="InterPro" id="IPR027417">
    <property type="entry name" value="P-loop_NTPase"/>
</dbReference>
<dbReference type="Gene3D" id="3.30.1220.10">
    <property type="entry name" value="CobW-like, C-terminal domain"/>
    <property type="match status" value="1"/>
</dbReference>
<evidence type="ECO:0000313" key="11">
    <source>
        <dbReference type="EMBL" id="KAK7682401.1"/>
    </source>
</evidence>